<feature type="region of interest" description="Disordered" evidence="1">
    <location>
        <begin position="348"/>
        <end position="367"/>
    </location>
</feature>
<sequence length="367" mass="40600">MPNNPPVVSSVPVQRSLPVVGNLTVASNLPIIGNNLAPINPPVAGNLTLPSCVPVESSPPVPINPPTQRDRGVLTKLPKNLLFDGCSNWLLFKRKFERYARVQDLSDEECGDCLCWCLTGKAVDFYALLTVERETLPYAELMQRLQERFDARELPATAQGRFQDVQQEVGESLDDWSDRVLTLATTAFRDLPFAFATEQAVTKFCHGLLDKEAGKHVSLQLPTSMGDAMNMMRIYSHVQSACAAAPRDSQESEREESRCVHEVRRAPSPDTVSGSAVDKLTKVVDRILGSVERLSNSCGSQDDDSRVRQPVQVFRSDKDEGLYGEYAAEGSNEDGSQNRRLNKQRLVRYPEGTGCGGPRGHRNQHAY</sequence>
<comment type="caution">
    <text evidence="2">The sequence shown here is derived from an EMBL/GenBank/DDBJ whole genome shotgun (WGS) entry which is preliminary data.</text>
</comment>
<feature type="compositionally biased region" description="Basic and acidic residues" evidence="1">
    <location>
        <begin position="248"/>
        <end position="267"/>
    </location>
</feature>
<dbReference type="Proteomes" id="UP000828390">
    <property type="component" value="Unassembled WGS sequence"/>
</dbReference>
<organism evidence="2 3">
    <name type="scientific">Dreissena polymorpha</name>
    <name type="common">Zebra mussel</name>
    <name type="synonym">Mytilus polymorpha</name>
    <dbReference type="NCBI Taxonomy" id="45954"/>
    <lineage>
        <taxon>Eukaryota</taxon>
        <taxon>Metazoa</taxon>
        <taxon>Spiralia</taxon>
        <taxon>Lophotrochozoa</taxon>
        <taxon>Mollusca</taxon>
        <taxon>Bivalvia</taxon>
        <taxon>Autobranchia</taxon>
        <taxon>Heteroconchia</taxon>
        <taxon>Euheterodonta</taxon>
        <taxon>Imparidentia</taxon>
        <taxon>Neoheterodontei</taxon>
        <taxon>Myida</taxon>
        <taxon>Dreissenoidea</taxon>
        <taxon>Dreissenidae</taxon>
        <taxon>Dreissena</taxon>
    </lineage>
</organism>
<name>A0A9D4J8N6_DREPO</name>
<evidence type="ECO:0000313" key="2">
    <source>
        <dbReference type="EMBL" id="KAH3800299.1"/>
    </source>
</evidence>
<evidence type="ECO:0000256" key="1">
    <source>
        <dbReference type="SAM" id="MobiDB-lite"/>
    </source>
</evidence>
<reference evidence="2" key="2">
    <citation type="submission" date="2020-11" db="EMBL/GenBank/DDBJ databases">
        <authorList>
            <person name="McCartney M.A."/>
            <person name="Auch B."/>
            <person name="Kono T."/>
            <person name="Mallez S."/>
            <person name="Becker A."/>
            <person name="Gohl D.M."/>
            <person name="Silverstein K.A.T."/>
            <person name="Koren S."/>
            <person name="Bechman K.B."/>
            <person name="Herman A."/>
            <person name="Abrahante J.E."/>
            <person name="Garbe J."/>
        </authorList>
    </citation>
    <scope>NUCLEOTIDE SEQUENCE</scope>
    <source>
        <strain evidence="2">Duluth1</strain>
        <tissue evidence="2">Whole animal</tissue>
    </source>
</reference>
<feature type="region of interest" description="Disordered" evidence="1">
    <location>
        <begin position="245"/>
        <end position="274"/>
    </location>
</feature>
<protein>
    <recommendedName>
        <fullName evidence="4">Retrotransposon gag domain-containing protein</fullName>
    </recommendedName>
</protein>
<proteinExistence type="predicted"/>
<evidence type="ECO:0000313" key="3">
    <source>
        <dbReference type="Proteomes" id="UP000828390"/>
    </source>
</evidence>
<reference evidence="2" key="1">
    <citation type="journal article" date="2019" name="bioRxiv">
        <title>The Genome of the Zebra Mussel, Dreissena polymorpha: A Resource for Invasive Species Research.</title>
        <authorList>
            <person name="McCartney M.A."/>
            <person name="Auch B."/>
            <person name="Kono T."/>
            <person name="Mallez S."/>
            <person name="Zhang Y."/>
            <person name="Obille A."/>
            <person name="Becker A."/>
            <person name="Abrahante J.E."/>
            <person name="Garbe J."/>
            <person name="Badalamenti J.P."/>
            <person name="Herman A."/>
            <person name="Mangelson H."/>
            <person name="Liachko I."/>
            <person name="Sullivan S."/>
            <person name="Sone E.D."/>
            <person name="Koren S."/>
            <person name="Silverstein K.A.T."/>
            <person name="Beckman K.B."/>
            <person name="Gohl D.M."/>
        </authorList>
    </citation>
    <scope>NUCLEOTIDE SEQUENCE</scope>
    <source>
        <strain evidence="2">Duluth1</strain>
        <tissue evidence="2">Whole animal</tissue>
    </source>
</reference>
<dbReference type="AlphaFoldDB" id="A0A9D4J8N6"/>
<accession>A0A9D4J8N6</accession>
<dbReference type="EMBL" id="JAIWYP010000007">
    <property type="protein sequence ID" value="KAH3800299.1"/>
    <property type="molecule type" value="Genomic_DNA"/>
</dbReference>
<evidence type="ECO:0008006" key="4">
    <source>
        <dbReference type="Google" id="ProtNLM"/>
    </source>
</evidence>
<keyword evidence="3" id="KW-1185">Reference proteome</keyword>
<gene>
    <name evidence="2" type="ORF">DPMN_153932</name>
</gene>